<sequence>MVASQGIDLPADPIEMPPDESRYYDDWFIRHKQGMVPLKDLVAKFMGAFKEFPPRQESGSFTPKQQPSIEVCAAPDGGQAYENTTAQPIDRLCCFCLWCEASAIRSITFRFRNLRDTDARASHWLRCRQ</sequence>
<dbReference type="Proteomes" id="UP000316770">
    <property type="component" value="Chromosome"/>
</dbReference>
<reference evidence="1 2" key="1">
    <citation type="submission" date="2019-02" db="EMBL/GenBank/DDBJ databases">
        <title>Deep-cultivation of Planctomycetes and their phenomic and genomic characterization uncovers novel biology.</title>
        <authorList>
            <person name="Wiegand S."/>
            <person name="Jogler M."/>
            <person name="Boedeker C."/>
            <person name="Pinto D."/>
            <person name="Vollmers J."/>
            <person name="Rivas-Marin E."/>
            <person name="Kohn T."/>
            <person name="Peeters S.H."/>
            <person name="Heuer A."/>
            <person name="Rast P."/>
            <person name="Oberbeckmann S."/>
            <person name="Bunk B."/>
            <person name="Jeske O."/>
            <person name="Meyerdierks A."/>
            <person name="Storesund J.E."/>
            <person name="Kallscheuer N."/>
            <person name="Luecker S."/>
            <person name="Lage O.M."/>
            <person name="Pohl T."/>
            <person name="Merkel B.J."/>
            <person name="Hornburger P."/>
            <person name="Mueller R.-W."/>
            <person name="Bruemmer F."/>
            <person name="Labrenz M."/>
            <person name="Spormann A.M."/>
            <person name="Op den Camp H."/>
            <person name="Overmann J."/>
            <person name="Amann R."/>
            <person name="Jetten M.S.M."/>
            <person name="Mascher T."/>
            <person name="Medema M.H."/>
            <person name="Devos D.P."/>
            <person name="Kaster A.-K."/>
            <person name="Ovreas L."/>
            <person name="Rohde M."/>
            <person name="Galperin M.Y."/>
            <person name="Jogler C."/>
        </authorList>
    </citation>
    <scope>NUCLEOTIDE SEQUENCE [LARGE SCALE GENOMIC DNA]</scope>
    <source>
        <strain evidence="1 2">Mal33</strain>
    </source>
</reference>
<proteinExistence type="predicted"/>
<evidence type="ECO:0000313" key="2">
    <source>
        <dbReference type="Proteomes" id="UP000316770"/>
    </source>
</evidence>
<gene>
    <name evidence="1" type="ORF">Mal33_37250</name>
</gene>
<name>A0A518IX94_9BACT</name>
<dbReference type="AlphaFoldDB" id="A0A518IX94"/>
<accession>A0A518IX94</accession>
<protein>
    <submittedName>
        <fullName evidence="1">Uncharacterized protein</fullName>
    </submittedName>
</protein>
<dbReference type="EMBL" id="CP036318">
    <property type="protein sequence ID" value="QDV57712.1"/>
    <property type="molecule type" value="Genomic_DNA"/>
</dbReference>
<keyword evidence="2" id="KW-1185">Reference proteome</keyword>
<organism evidence="1 2">
    <name type="scientific">Rosistilla oblonga</name>
    <dbReference type="NCBI Taxonomy" id="2527990"/>
    <lineage>
        <taxon>Bacteria</taxon>
        <taxon>Pseudomonadati</taxon>
        <taxon>Planctomycetota</taxon>
        <taxon>Planctomycetia</taxon>
        <taxon>Pirellulales</taxon>
        <taxon>Pirellulaceae</taxon>
        <taxon>Rosistilla</taxon>
    </lineage>
</organism>
<evidence type="ECO:0000313" key="1">
    <source>
        <dbReference type="EMBL" id="QDV57712.1"/>
    </source>
</evidence>